<dbReference type="InterPro" id="IPR053716">
    <property type="entry name" value="Flag_assembly_chemotaxis_eff"/>
</dbReference>
<sequence>MDLRSLKTLLWVKRRRLEPLEQQVQAAAAHLAATQQAHDAAVHQHALSVANEATCAAKIQSLGSDGGFRPDEAVTLTLVLQGLSDLVRQAAEAEQAAAAQVVQAQARLVAARQALQRAERQIEQLEDRRQQRLKQIDQEGEDTQDEESEEAAVARKVAQRREQAAFAEQHA</sequence>
<gene>
    <name evidence="2" type="ORF">N4261_25625</name>
</gene>
<feature type="region of interest" description="Disordered" evidence="1">
    <location>
        <begin position="127"/>
        <end position="171"/>
    </location>
</feature>
<feature type="compositionally biased region" description="Basic and acidic residues" evidence="1">
    <location>
        <begin position="127"/>
        <end position="137"/>
    </location>
</feature>
<dbReference type="EMBL" id="CP104562">
    <property type="protein sequence ID" value="UXH78288.1"/>
    <property type="molecule type" value="Genomic_DNA"/>
</dbReference>
<protein>
    <recommendedName>
        <fullName evidence="4">Type III secretion protein HrpB7</fullName>
    </recommendedName>
</protein>
<feature type="compositionally biased region" description="Acidic residues" evidence="1">
    <location>
        <begin position="138"/>
        <end position="150"/>
    </location>
</feature>
<accession>A0ABY6B430</accession>
<evidence type="ECO:0000256" key="1">
    <source>
        <dbReference type="SAM" id="MobiDB-lite"/>
    </source>
</evidence>
<evidence type="ECO:0008006" key="4">
    <source>
        <dbReference type="Google" id="ProtNLM"/>
    </source>
</evidence>
<evidence type="ECO:0000313" key="2">
    <source>
        <dbReference type="EMBL" id="UXH78288.1"/>
    </source>
</evidence>
<organism evidence="2 3">
    <name type="scientific">Roseateles amylovorans</name>
    <dbReference type="NCBI Taxonomy" id="2978473"/>
    <lineage>
        <taxon>Bacteria</taxon>
        <taxon>Pseudomonadati</taxon>
        <taxon>Pseudomonadota</taxon>
        <taxon>Betaproteobacteria</taxon>
        <taxon>Burkholderiales</taxon>
        <taxon>Sphaerotilaceae</taxon>
        <taxon>Roseateles</taxon>
    </lineage>
</organism>
<feature type="compositionally biased region" description="Basic and acidic residues" evidence="1">
    <location>
        <begin position="159"/>
        <end position="171"/>
    </location>
</feature>
<keyword evidence="3" id="KW-1185">Reference proteome</keyword>
<dbReference type="RefSeq" id="WP_261758071.1">
    <property type="nucleotide sequence ID" value="NZ_CP104562.2"/>
</dbReference>
<dbReference type="Gene3D" id="1.10.287.1700">
    <property type="match status" value="1"/>
</dbReference>
<name>A0ABY6B430_9BURK</name>
<reference evidence="2" key="1">
    <citation type="submission" date="2022-10" db="EMBL/GenBank/DDBJ databases">
        <title>Characterization and whole genome sequencing of a new Roseateles species, isolated from fresh water.</title>
        <authorList>
            <person name="Guliayeva D.Y."/>
            <person name="Akhremchuk A.E."/>
            <person name="Sikolenko M.A."/>
            <person name="Valentovich L.N."/>
            <person name="Sidarenka A.V."/>
        </authorList>
    </citation>
    <scope>NUCLEOTIDE SEQUENCE</scope>
    <source>
        <strain evidence="2">BIM B-1768</strain>
    </source>
</reference>
<proteinExistence type="predicted"/>
<dbReference type="Proteomes" id="UP001064933">
    <property type="component" value="Chromosome"/>
</dbReference>
<evidence type="ECO:0000313" key="3">
    <source>
        <dbReference type="Proteomes" id="UP001064933"/>
    </source>
</evidence>